<reference evidence="1 2" key="1">
    <citation type="journal article" date="2024" name="Nat. Commun.">
        <title>Phylogenomics reveals the evolutionary origins of lichenization in chlorophyte algae.</title>
        <authorList>
            <person name="Puginier C."/>
            <person name="Libourel C."/>
            <person name="Otte J."/>
            <person name="Skaloud P."/>
            <person name="Haon M."/>
            <person name="Grisel S."/>
            <person name="Petersen M."/>
            <person name="Berrin J.G."/>
            <person name="Delaux P.M."/>
            <person name="Dal Grande F."/>
            <person name="Keller J."/>
        </authorList>
    </citation>
    <scope>NUCLEOTIDE SEQUENCE [LARGE SCALE GENOMIC DNA]</scope>
    <source>
        <strain evidence="1 2">SAG 216-7</strain>
    </source>
</reference>
<protein>
    <submittedName>
        <fullName evidence="1">Uncharacterized protein</fullName>
    </submittedName>
</protein>
<proteinExistence type="predicted"/>
<name>A0ABR2YKW4_9CHLO</name>
<sequence length="150" mass="16999">MWYRKEPIIQVSYNDKIYTYLPKKVITKYQTEAELESFRREAFNVPANNYTTWASWGILSEEHDNVSTGLKEIFSRSERGGIQNVLIWIRTNHLNSDLLREVQAGVEDMGVHMEPLPLSLHIFGPVPIRGLGTGQPGSATPGGLRRNSIS</sequence>
<gene>
    <name evidence="1" type="ORF">WJX75_002852</name>
</gene>
<accession>A0ABR2YKW4</accession>
<comment type="caution">
    <text evidence="1">The sequence shown here is derived from an EMBL/GenBank/DDBJ whole genome shotgun (WGS) entry which is preliminary data.</text>
</comment>
<organism evidence="1 2">
    <name type="scientific">Coccomyxa subellipsoidea</name>
    <dbReference type="NCBI Taxonomy" id="248742"/>
    <lineage>
        <taxon>Eukaryota</taxon>
        <taxon>Viridiplantae</taxon>
        <taxon>Chlorophyta</taxon>
        <taxon>core chlorophytes</taxon>
        <taxon>Trebouxiophyceae</taxon>
        <taxon>Trebouxiophyceae incertae sedis</taxon>
        <taxon>Coccomyxaceae</taxon>
        <taxon>Coccomyxa</taxon>
    </lineage>
</organism>
<dbReference type="EMBL" id="JALJOT010000009">
    <property type="protein sequence ID" value="KAK9907392.1"/>
    <property type="molecule type" value="Genomic_DNA"/>
</dbReference>
<evidence type="ECO:0000313" key="2">
    <source>
        <dbReference type="Proteomes" id="UP001491310"/>
    </source>
</evidence>
<evidence type="ECO:0000313" key="1">
    <source>
        <dbReference type="EMBL" id="KAK9907392.1"/>
    </source>
</evidence>
<dbReference type="Proteomes" id="UP001491310">
    <property type="component" value="Unassembled WGS sequence"/>
</dbReference>
<keyword evidence="2" id="KW-1185">Reference proteome</keyword>